<gene>
    <name evidence="2" type="ORF">NEZAVI_LOCUS7857</name>
</gene>
<evidence type="ECO:0000313" key="2">
    <source>
        <dbReference type="EMBL" id="CAH1398145.1"/>
    </source>
</evidence>
<sequence length="153" mass="16718">MKDTRLQDNWTIFDTKDRGLITVLTGSRLSKAPHRIQSLASLKLFALMTPSQVITADDMQMTTTCFSLLVIASHQFATPCPLSTPPKHQYCLLIPVTLFKRVVENHNKTEVEGGHPLTGMLGFPISDINTDVTGIPESAPKTKTPGPTGTSSR</sequence>
<dbReference type="EMBL" id="OV725080">
    <property type="protein sequence ID" value="CAH1398145.1"/>
    <property type="molecule type" value="Genomic_DNA"/>
</dbReference>
<name>A0A9P0H9N3_NEZVI</name>
<evidence type="ECO:0000256" key="1">
    <source>
        <dbReference type="SAM" id="MobiDB-lite"/>
    </source>
</evidence>
<proteinExistence type="predicted"/>
<keyword evidence="3" id="KW-1185">Reference proteome</keyword>
<reference evidence="2" key="1">
    <citation type="submission" date="2022-01" db="EMBL/GenBank/DDBJ databases">
        <authorList>
            <person name="King R."/>
        </authorList>
    </citation>
    <scope>NUCLEOTIDE SEQUENCE</scope>
</reference>
<feature type="region of interest" description="Disordered" evidence="1">
    <location>
        <begin position="132"/>
        <end position="153"/>
    </location>
</feature>
<dbReference type="AlphaFoldDB" id="A0A9P0H9N3"/>
<evidence type="ECO:0000313" key="3">
    <source>
        <dbReference type="Proteomes" id="UP001152798"/>
    </source>
</evidence>
<feature type="compositionally biased region" description="Low complexity" evidence="1">
    <location>
        <begin position="141"/>
        <end position="153"/>
    </location>
</feature>
<protein>
    <submittedName>
        <fullName evidence="2">Uncharacterized protein</fullName>
    </submittedName>
</protein>
<dbReference type="Proteomes" id="UP001152798">
    <property type="component" value="Chromosome 4"/>
</dbReference>
<organism evidence="2 3">
    <name type="scientific">Nezara viridula</name>
    <name type="common">Southern green stink bug</name>
    <name type="synonym">Cimex viridulus</name>
    <dbReference type="NCBI Taxonomy" id="85310"/>
    <lineage>
        <taxon>Eukaryota</taxon>
        <taxon>Metazoa</taxon>
        <taxon>Ecdysozoa</taxon>
        <taxon>Arthropoda</taxon>
        <taxon>Hexapoda</taxon>
        <taxon>Insecta</taxon>
        <taxon>Pterygota</taxon>
        <taxon>Neoptera</taxon>
        <taxon>Paraneoptera</taxon>
        <taxon>Hemiptera</taxon>
        <taxon>Heteroptera</taxon>
        <taxon>Panheteroptera</taxon>
        <taxon>Pentatomomorpha</taxon>
        <taxon>Pentatomoidea</taxon>
        <taxon>Pentatomidae</taxon>
        <taxon>Pentatominae</taxon>
        <taxon>Nezara</taxon>
    </lineage>
</organism>
<accession>A0A9P0H9N3</accession>